<reference evidence="2" key="1">
    <citation type="submission" date="2016-11" db="UniProtKB">
        <authorList>
            <consortium name="WormBaseParasite"/>
        </authorList>
    </citation>
    <scope>IDENTIFICATION</scope>
</reference>
<name>A0A1I8AJY3_9BILA</name>
<evidence type="ECO:0000313" key="1">
    <source>
        <dbReference type="Proteomes" id="UP000095287"/>
    </source>
</evidence>
<sequence>MTTQKSDYYNSSPRVFVPVFRCVVGKYFAEYSVQEQSRLKLEVVALLQGEISFRNNQINREDQVVFVQLRTIVVNMAALMSNALSCGSRPHNNACLLLPQHRIVHQSFNGESNGCTDHTIWTNVISDRN</sequence>
<keyword evidence="1" id="KW-1185">Reference proteome</keyword>
<dbReference type="Proteomes" id="UP000095287">
    <property type="component" value="Unplaced"/>
</dbReference>
<accession>A0A1I8AJY3</accession>
<protein>
    <submittedName>
        <fullName evidence="2">Uncharacterized protein</fullName>
    </submittedName>
</protein>
<organism evidence="1 2">
    <name type="scientific">Steinernema glaseri</name>
    <dbReference type="NCBI Taxonomy" id="37863"/>
    <lineage>
        <taxon>Eukaryota</taxon>
        <taxon>Metazoa</taxon>
        <taxon>Ecdysozoa</taxon>
        <taxon>Nematoda</taxon>
        <taxon>Chromadorea</taxon>
        <taxon>Rhabditida</taxon>
        <taxon>Tylenchina</taxon>
        <taxon>Panagrolaimomorpha</taxon>
        <taxon>Strongyloidoidea</taxon>
        <taxon>Steinernematidae</taxon>
        <taxon>Steinernema</taxon>
    </lineage>
</organism>
<proteinExistence type="predicted"/>
<dbReference type="WBParaSite" id="L893_g651.t1">
    <property type="protein sequence ID" value="L893_g651.t1"/>
    <property type="gene ID" value="L893_g651"/>
</dbReference>
<evidence type="ECO:0000313" key="2">
    <source>
        <dbReference type="WBParaSite" id="L893_g651.t1"/>
    </source>
</evidence>
<dbReference type="AlphaFoldDB" id="A0A1I8AJY3"/>